<protein>
    <submittedName>
        <fullName evidence="6">Transcription factor A, mitochondrial-like</fullName>
    </submittedName>
</protein>
<gene>
    <name evidence="6" type="primary">LOC102801853</name>
</gene>
<dbReference type="SUPFAM" id="SSF47095">
    <property type="entry name" value="HMG-box"/>
    <property type="match status" value="2"/>
</dbReference>
<evidence type="ECO:0000259" key="4">
    <source>
        <dbReference type="PROSITE" id="PS50118"/>
    </source>
</evidence>
<dbReference type="GeneID" id="102801853"/>
<dbReference type="PANTHER" id="PTHR48112">
    <property type="entry name" value="HIGH MOBILITY GROUP PROTEIN DSP1"/>
    <property type="match status" value="1"/>
</dbReference>
<evidence type="ECO:0000313" key="5">
    <source>
        <dbReference type="Proteomes" id="UP000694865"/>
    </source>
</evidence>
<dbReference type="InterPro" id="IPR009071">
    <property type="entry name" value="HMG_box_dom"/>
</dbReference>
<dbReference type="Proteomes" id="UP000694865">
    <property type="component" value="Unplaced"/>
</dbReference>
<feature type="DNA-binding region" description="HMG box" evidence="2">
    <location>
        <begin position="50"/>
        <end position="114"/>
    </location>
</feature>
<feature type="DNA-binding region" description="HMG box" evidence="2">
    <location>
        <begin position="145"/>
        <end position="210"/>
    </location>
</feature>
<keyword evidence="2" id="KW-0539">Nucleus</keyword>
<dbReference type="InterPro" id="IPR036910">
    <property type="entry name" value="HMG_box_dom_sf"/>
</dbReference>
<keyword evidence="5" id="KW-1185">Reference proteome</keyword>
<proteinExistence type="predicted"/>
<name>A0ABM0M0V4_SACKO</name>
<keyword evidence="1 2" id="KW-0238">DNA-binding</keyword>
<feature type="domain" description="HMG box" evidence="4">
    <location>
        <begin position="145"/>
        <end position="210"/>
    </location>
</feature>
<organism evidence="5 6">
    <name type="scientific">Saccoglossus kowalevskii</name>
    <name type="common">Acorn worm</name>
    <dbReference type="NCBI Taxonomy" id="10224"/>
    <lineage>
        <taxon>Eukaryota</taxon>
        <taxon>Metazoa</taxon>
        <taxon>Hemichordata</taxon>
        <taxon>Enteropneusta</taxon>
        <taxon>Harrimaniidae</taxon>
        <taxon>Saccoglossus</taxon>
    </lineage>
</organism>
<evidence type="ECO:0000313" key="6">
    <source>
        <dbReference type="RefSeq" id="XP_006813645.1"/>
    </source>
</evidence>
<dbReference type="PANTHER" id="PTHR48112:SF22">
    <property type="entry name" value="MITOCHONDRIAL TRANSCRIPTION FACTOR A, ISOFORM B"/>
    <property type="match status" value="1"/>
</dbReference>
<dbReference type="InterPro" id="IPR050342">
    <property type="entry name" value="HMGB"/>
</dbReference>
<evidence type="ECO:0000256" key="3">
    <source>
        <dbReference type="SAM" id="Coils"/>
    </source>
</evidence>
<reference evidence="6" key="1">
    <citation type="submission" date="2025-08" db="UniProtKB">
        <authorList>
            <consortium name="RefSeq"/>
        </authorList>
    </citation>
    <scope>IDENTIFICATION</scope>
    <source>
        <tissue evidence="6">Testes</tissue>
    </source>
</reference>
<evidence type="ECO:0000256" key="1">
    <source>
        <dbReference type="ARBA" id="ARBA00023125"/>
    </source>
</evidence>
<keyword evidence="3" id="KW-0175">Coiled coil</keyword>
<sequence length="255" mass="30251">MALHAVVGVRFLALKLSKQCCISTTLRYVEPVHIQAARCLSQNEELPRKPKRPTTPFVVFAEKMFNSSPERNYSKILKDASKEWANMSDEDKTQYYDTYKERFAKYKEEMKTYQPTEEETEAQRKKKAREQRRLTLKKLAKLGKPKLPGSSYSMYVREKMKSADSKGRQKEVMIEASTDWKFLTEEEKQPYKDIFLQEKKRYMNEMEVWEKKMIKLGNNDLVRRKTKQPVQGIDVINCWEIEINKQERLKMGQPI</sequence>
<evidence type="ECO:0000256" key="2">
    <source>
        <dbReference type="PROSITE-ProRule" id="PRU00267"/>
    </source>
</evidence>
<dbReference type="Gene3D" id="1.10.30.10">
    <property type="entry name" value="High mobility group box domain"/>
    <property type="match status" value="2"/>
</dbReference>
<dbReference type="Pfam" id="PF00505">
    <property type="entry name" value="HMG_box"/>
    <property type="match status" value="2"/>
</dbReference>
<feature type="domain" description="HMG box" evidence="4">
    <location>
        <begin position="50"/>
        <end position="114"/>
    </location>
</feature>
<dbReference type="RefSeq" id="XP_006813645.1">
    <property type="nucleotide sequence ID" value="XM_006813582.1"/>
</dbReference>
<dbReference type="PROSITE" id="PS50118">
    <property type="entry name" value="HMG_BOX_2"/>
    <property type="match status" value="2"/>
</dbReference>
<feature type="coiled-coil region" evidence="3">
    <location>
        <begin position="192"/>
        <end position="219"/>
    </location>
</feature>
<accession>A0ABM0M0V4</accession>
<dbReference type="SMART" id="SM00398">
    <property type="entry name" value="HMG"/>
    <property type="match status" value="2"/>
</dbReference>